<reference evidence="2" key="1">
    <citation type="submission" date="2020-01" db="EMBL/GenBank/DDBJ databases">
        <authorList>
            <consortium name="DOE Joint Genome Institute"/>
            <person name="Haridas S."/>
            <person name="Albert R."/>
            <person name="Binder M."/>
            <person name="Bloem J."/>
            <person name="Labutti K."/>
            <person name="Salamov A."/>
            <person name="Andreopoulos B."/>
            <person name="Baker S.E."/>
            <person name="Barry K."/>
            <person name="Bills G."/>
            <person name="Bluhm B.H."/>
            <person name="Cannon C."/>
            <person name="Castanera R."/>
            <person name="Culley D.E."/>
            <person name="Daum C."/>
            <person name="Ezra D."/>
            <person name="Gonzalez J.B."/>
            <person name="Henrissat B."/>
            <person name="Kuo A."/>
            <person name="Liang C."/>
            <person name="Lipzen A."/>
            <person name="Lutzoni F."/>
            <person name="Magnuson J."/>
            <person name="Mondo S."/>
            <person name="Nolan M."/>
            <person name="Ohm R."/>
            <person name="Pangilinan J."/>
            <person name="Park H.-J."/>
            <person name="Ramirez L."/>
            <person name="Alfaro M."/>
            <person name="Sun H."/>
            <person name="Tritt A."/>
            <person name="Yoshinaga Y."/>
            <person name="Zwiers L.-H."/>
            <person name="Turgeon B.G."/>
            <person name="Goodwin S.B."/>
            <person name="Spatafora J.W."/>
            <person name="Crous P.W."/>
            <person name="Grigoriev I.V."/>
        </authorList>
    </citation>
    <scope>NUCLEOTIDE SEQUENCE</scope>
    <source>
        <strain evidence="2">IPT5</strain>
    </source>
</reference>
<feature type="transmembrane region" description="Helical" evidence="1">
    <location>
        <begin position="40"/>
        <end position="57"/>
    </location>
</feature>
<proteinExistence type="predicted"/>
<gene>
    <name evidence="2" type="ORF">T440DRAFT_505047</name>
</gene>
<evidence type="ECO:0000313" key="3">
    <source>
        <dbReference type="Proteomes" id="UP000799423"/>
    </source>
</evidence>
<dbReference type="Proteomes" id="UP000799423">
    <property type="component" value="Unassembled WGS sequence"/>
</dbReference>
<evidence type="ECO:0000313" key="2">
    <source>
        <dbReference type="EMBL" id="KAF2854839.1"/>
    </source>
</evidence>
<evidence type="ECO:0008006" key="4">
    <source>
        <dbReference type="Google" id="ProtNLM"/>
    </source>
</evidence>
<name>A0A6A7BK87_9PLEO</name>
<dbReference type="EMBL" id="MU006292">
    <property type="protein sequence ID" value="KAF2854839.1"/>
    <property type="molecule type" value="Genomic_DNA"/>
</dbReference>
<feature type="transmembrane region" description="Helical" evidence="1">
    <location>
        <begin position="163"/>
        <end position="181"/>
    </location>
</feature>
<accession>A0A6A7BK87</accession>
<keyword evidence="1" id="KW-0472">Membrane</keyword>
<dbReference type="AlphaFoldDB" id="A0A6A7BK87"/>
<keyword evidence="3" id="KW-1185">Reference proteome</keyword>
<protein>
    <recommendedName>
        <fullName evidence="4">Wax synthase domain-containing protein</fullName>
    </recommendedName>
</protein>
<feature type="transmembrane region" description="Helical" evidence="1">
    <location>
        <begin position="12"/>
        <end position="33"/>
    </location>
</feature>
<keyword evidence="1" id="KW-1133">Transmembrane helix</keyword>
<keyword evidence="1" id="KW-0812">Transmembrane</keyword>
<evidence type="ECO:0000256" key="1">
    <source>
        <dbReference type="SAM" id="Phobius"/>
    </source>
</evidence>
<dbReference type="OrthoDB" id="1077582at2759"/>
<sequence length="321" mass="36453">MADHLEPWNPILAIKPFLLTLSLLSISLFHLSFPTTLNRFFVLTIVSLLAGTAFLNSQELFPDSYAEEIFLRFVIIWLAHFSSLCLKEVKMEKGVASLHATLRQPPKNPWKRGYKLLFNGRGIGTTWELSYLHRSSTQPFDLRHPTQKPLPQRPIPSSNIPRRILSILAHYAILCIYYTYLDLALHLPLRPTDTLPSKESLIRRTFFPNLLSTPTSPPTSRDLLVRLWTVLDLILPDYLILTIYHNIFATLFIASGLDTDNEWPPLFGRIRDAWSVRVVWVGGRETENTGDKDAGEYTGVCNVGGYAWGCELEVGECVCLG</sequence>
<feature type="transmembrane region" description="Helical" evidence="1">
    <location>
        <begin position="69"/>
        <end position="86"/>
    </location>
</feature>
<organism evidence="2 3">
    <name type="scientific">Plenodomus tracheiphilus IPT5</name>
    <dbReference type="NCBI Taxonomy" id="1408161"/>
    <lineage>
        <taxon>Eukaryota</taxon>
        <taxon>Fungi</taxon>
        <taxon>Dikarya</taxon>
        <taxon>Ascomycota</taxon>
        <taxon>Pezizomycotina</taxon>
        <taxon>Dothideomycetes</taxon>
        <taxon>Pleosporomycetidae</taxon>
        <taxon>Pleosporales</taxon>
        <taxon>Pleosporineae</taxon>
        <taxon>Leptosphaeriaceae</taxon>
        <taxon>Plenodomus</taxon>
    </lineage>
</organism>